<organism evidence="1 2">
    <name type="scientific">Rhodococcus chondri</name>
    <dbReference type="NCBI Taxonomy" id="3065941"/>
    <lineage>
        <taxon>Bacteria</taxon>
        <taxon>Bacillati</taxon>
        <taxon>Actinomycetota</taxon>
        <taxon>Actinomycetes</taxon>
        <taxon>Mycobacteriales</taxon>
        <taxon>Nocardiaceae</taxon>
        <taxon>Rhodococcus</taxon>
    </lineage>
</organism>
<name>A0ABU7JRK9_9NOCA</name>
<sequence>MSGFFGGAGIRVVPEGIRSFGNTNLHAAEQIMRSGTVDLQANVAALSPALGLIGGDFLAAFAAAQSAHTRSIGDLAVAYASNGAAAHDAAAAYEHADAATGATLGHTAGML</sequence>
<proteinExistence type="predicted"/>
<dbReference type="RefSeq" id="WP_330151381.1">
    <property type="nucleotide sequence ID" value="NZ_JAUZMZ010000029.1"/>
</dbReference>
<dbReference type="EMBL" id="JAUZMZ010000029">
    <property type="protein sequence ID" value="MEE2031947.1"/>
    <property type="molecule type" value="Genomic_DNA"/>
</dbReference>
<evidence type="ECO:0000313" key="1">
    <source>
        <dbReference type="EMBL" id="MEE2031947.1"/>
    </source>
</evidence>
<dbReference type="Pfam" id="PF10824">
    <property type="entry name" value="T7SS_ESX_EspC"/>
    <property type="match status" value="1"/>
</dbReference>
<reference evidence="1 2" key="1">
    <citation type="submission" date="2023-08" db="EMBL/GenBank/DDBJ databases">
        <authorList>
            <person name="Girao M."/>
            <person name="Carvalho M.F."/>
        </authorList>
    </citation>
    <scope>NUCLEOTIDE SEQUENCE [LARGE SCALE GENOMIC DNA]</scope>
    <source>
        <strain evidence="1 2">CC-R104</strain>
    </source>
</reference>
<gene>
    <name evidence="1" type="ORF">Q8814_07465</name>
</gene>
<dbReference type="InterPro" id="IPR022536">
    <property type="entry name" value="EspC"/>
</dbReference>
<accession>A0ABU7JRK9</accession>
<comment type="caution">
    <text evidence="1">The sequence shown here is derived from an EMBL/GenBank/DDBJ whole genome shotgun (WGS) entry which is preliminary data.</text>
</comment>
<evidence type="ECO:0000313" key="2">
    <source>
        <dbReference type="Proteomes" id="UP001331936"/>
    </source>
</evidence>
<keyword evidence="2" id="KW-1185">Reference proteome</keyword>
<dbReference type="Proteomes" id="UP001331936">
    <property type="component" value="Unassembled WGS sequence"/>
</dbReference>
<protein>
    <submittedName>
        <fullName evidence="1">Type VII secretion target</fullName>
    </submittedName>
</protein>